<accession>A0A6C0C541</accession>
<proteinExistence type="predicted"/>
<keyword evidence="1" id="KW-1133">Transmembrane helix</keyword>
<dbReference type="EMBL" id="MN739336">
    <property type="protein sequence ID" value="QHS99211.1"/>
    <property type="molecule type" value="Genomic_DNA"/>
</dbReference>
<keyword evidence="1" id="KW-0472">Membrane</keyword>
<dbReference type="AlphaFoldDB" id="A0A6C0C541"/>
<feature type="transmembrane region" description="Helical" evidence="1">
    <location>
        <begin position="6"/>
        <end position="26"/>
    </location>
</feature>
<organism evidence="2">
    <name type="scientific">viral metagenome</name>
    <dbReference type="NCBI Taxonomy" id="1070528"/>
    <lineage>
        <taxon>unclassified sequences</taxon>
        <taxon>metagenomes</taxon>
        <taxon>organismal metagenomes</taxon>
    </lineage>
</organism>
<protein>
    <submittedName>
        <fullName evidence="2">Uncharacterized protein</fullName>
    </submittedName>
</protein>
<sequence>MFSEFLNYIAIPTLVSAGTVCVYYIWNPDGTEKLISDIAWYGVNMYSKVSIIIENISIQDDNMSEEEEEEDMEESLSYFNSKNHITVSIGTDYKELPEDWYKNTNVDLLMLEIENSNKEQYKIFHSYETLIKSSEEWETLDKLFVQVELEQNNKVIDLHKHLDNFYVVGNEILSKPFLQWYLKTWYNTTLQDEYTLKIFDKDVNLFSIGPGTHIHINEDGYSIVDEKSENDTEYEGAVNE</sequence>
<evidence type="ECO:0000256" key="1">
    <source>
        <dbReference type="SAM" id="Phobius"/>
    </source>
</evidence>
<name>A0A6C0C541_9ZZZZ</name>
<reference evidence="2" key="1">
    <citation type="journal article" date="2020" name="Nature">
        <title>Giant virus diversity and host interactions through global metagenomics.</title>
        <authorList>
            <person name="Schulz F."/>
            <person name="Roux S."/>
            <person name="Paez-Espino D."/>
            <person name="Jungbluth S."/>
            <person name="Walsh D.A."/>
            <person name="Denef V.J."/>
            <person name="McMahon K.D."/>
            <person name="Konstantinidis K.T."/>
            <person name="Eloe-Fadrosh E.A."/>
            <person name="Kyrpides N.C."/>
            <person name="Woyke T."/>
        </authorList>
    </citation>
    <scope>NUCLEOTIDE SEQUENCE</scope>
    <source>
        <strain evidence="2">GVMAG-M-3300020185-33</strain>
    </source>
</reference>
<evidence type="ECO:0000313" key="2">
    <source>
        <dbReference type="EMBL" id="QHS99211.1"/>
    </source>
</evidence>
<keyword evidence="1" id="KW-0812">Transmembrane</keyword>